<proteinExistence type="predicted"/>
<dbReference type="InterPro" id="IPR011990">
    <property type="entry name" value="TPR-like_helical_dom_sf"/>
</dbReference>
<sequence length="847" mass="94371">KMQKIKSIIIILLTIGFTSSLLAQSILDKAQMALDTGDENKALALLEQNKEAGNASYFNLLGEAWLKKGNGEKALHNFEKAKNIIESTSTTNTRLLGDTYNNIAVALWSMGKSSQALQYHQVALQNREKLNEPLEVAASLNNIGLVYTSSQPDLAIEYYEKAKEIYEKSKLQDKIATSYVNIGLAYKFKKDNNEALSNLNRALDIRIALNGRNSTAVAFVYSSLASVFFNTEDFRFCIDYANKALAIYKSNYGQKHPEIATTYNLLGSAYFEEAIRLGGKDKFELAIGSYQKAILANLTDFSSLILHKIPPAKGYLNADIYLVSILQKALAYEAYHSQFSLKIIDLEQAYKLLIVADKIIDKIRQFRTNEADKIALGTISSEVYEAAIRVSLQMAGVKWKPKTYKEKAFYFADKSKSAVLLEAIADANAQSFAGIPDELLAKEKEIKGEIAYLEQKLAKTTDTNDRKPLTAELLKWNQAYDAFKQKLELDYPDYFALKYNIKTPTLLELQATIKNGTTLISYFIGYKNSRLYVFFITDTGFKVQDIALEEDFNKNIIGYRNAMYYKIDKTTKEVGLKLYNQLALSKIPNGTGKLIIIPAGIISTIPLEALITKEDDPNSYLIQQYDISYLYAASLMSKQTTAKNNGDVSLFAPVDFSGLGMSYLPGTEQEVEKISELFEQNKTKTKLFIKANASKTAVFSDQVAQSNIIHFATHGIVDEVHPERSQICLTTQDGSEGSLFTGDIYNLKFEADLVVLSACETGLGKLSKGEGIIGLTRAIIYSGANNMVVSLWSVADNSTSQLMIDFYSNMLKGQGYSKALANAKRKMISTSNYGQAYYWAPFVHIGN</sequence>
<dbReference type="Pfam" id="PF12770">
    <property type="entry name" value="CHAT"/>
    <property type="match status" value="1"/>
</dbReference>
<dbReference type="SUPFAM" id="SSF48452">
    <property type="entry name" value="TPR-like"/>
    <property type="match status" value="2"/>
</dbReference>
<organism evidence="2">
    <name type="scientific">hydrothermal vent metagenome</name>
    <dbReference type="NCBI Taxonomy" id="652676"/>
    <lineage>
        <taxon>unclassified sequences</taxon>
        <taxon>metagenomes</taxon>
        <taxon>ecological metagenomes</taxon>
    </lineage>
</organism>
<evidence type="ECO:0000313" key="2">
    <source>
        <dbReference type="EMBL" id="VAW26904.1"/>
    </source>
</evidence>
<dbReference type="PANTHER" id="PTHR10098">
    <property type="entry name" value="RAPSYN-RELATED"/>
    <property type="match status" value="1"/>
</dbReference>
<gene>
    <name evidence="2" type="ORF">MNBD_BACTEROID06-122</name>
</gene>
<dbReference type="AlphaFoldDB" id="A0A3B0V442"/>
<feature type="domain" description="CHAT" evidence="1">
    <location>
        <begin position="577"/>
        <end position="847"/>
    </location>
</feature>
<feature type="non-terminal residue" evidence="2">
    <location>
        <position position="1"/>
    </location>
</feature>
<dbReference type="PROSITE" id="PS50005">
    <property type="entry name" value="TPR"/>
    <property type="match status" value="2"/>
</dbReference>
<dbReference type="InterPro" id="IPR024983">
    <property type="entry name" value="CHAT_dom"/>
</dbReference>
<evidence type="ECO:0000259" key="1">
    <source>
        <dbReference type="Pfam" id="PF12770"/>
    </source>
</evidence>
<dbReference type="PANTHER" id="PTHR10098:SF108">
    <property type="entry name" value="TETRATRICOPEPTIDE REPEAT PROTEIN 28"/>
    <property type="match status" value="1"/>
</dbReference>
<accession>A0A3B0V442</accession>
<dbReference type="SMART" id="SM00028">
    <property type="entry name" value="TPR"/>
    <property type="match status" value="6"/>
</dbReference>
<dbReference type="Pfam" id="PF13424">
    <property type="entry name" value="TPR_12"/>
    <property type="match status" value="3"/>
</dbReference>
<dbReference type="Gene3D" id="1.25.40.10">
    <property type="entry name" value="Tetratricopeptide repeat domain"/>
    <property type="match status" value="2"/>
</dbReference>
<reference evidence="2" key="1">
    <citation type="submission" date="2018-06" db="EMBL/GenBank/DDBJ databases">
        <authorList>
            <person name="Zhirakovskaya E."/>
        </authorList>
    </citation>
    <scope>NUCLEOTIDE SEQUENCE</scope>
</reference>
<protein>
    <recommendedName>
        <fullName evidence="1">CHAT domain-containing protein</fullName>
    </recommendedName>
</protein>
<dbReference type="InterPro" id="IPR019734">
    <property type="entry name" value="TPR_rpt"/>
</dbReference>
<name>A0A3B0V442_9ZZZZ</name>
<dbReference type="EMBL" id="UOES01000156">
    <property type="protein sequence ID" value="VAW26904.1"/>
    <property type="molecule type" value="Genomic_DNA"/>
</dbReference>